<reference evidence="1 2" key="1">
    <citation type="submission" date="2023-10" db="EMBL/GenBank/DDBJ databases">
        <title>Comparative genomics analysis reveals potential genetic determinants of host preference in Cryptosporidium xiaoi.</title>
        <authorList>
            <person name="Xiao L."/>
            <person name="Li J."/>
        </authorList>
    </citation>
    <scope>NUCLEOTIDE SEQUENCE [LARGE SCALE GENOMIC DNA]</scope>
    <source>
        <strain evidence="1 2">52996</strain>
    </source>
</reference>
<evidence type="ECO:0000313" key="2">
    <source>
        <dbReference type="Proteomes" id="UP001311799"/>
    </source>
</evidence>
<comment type="caution">
    <text evidence="1">The sequence shown here is derived from an EMBL/GenBank/DDBJ whole genome shotgun (WGS) entry which is preliminary data.</text>
</comment>
<dbReference type="EMBL" id="JAWDEY010000002">
    <property type="protein sequence ID" value="KAK6590954.1"/>
    <property type="molecule type" value="Genomic_DNA"/>
</dbReference>
<sequence length="279" mass="32590">MSYRRNSILGNSSQGANVYQDDRINRLSQRLSSIHNGLDVDRSSKYTDKLSELELNIKKFDEEMTFKYKDGMKKLDEIRELVFDIKIENENEHKNEYEYKTESEGNIKSCGFDGVKLVHIEKRINELLQTEIYSRKTMEQRLMDIIDDKLDVLKNEMLKKDSERQELDNCVKKFVDIDIPRLGNAIKNEIENCKLIETSINKQIKDEIEKLNSIINEEVEARQQSIDALLDLMENLVQRIAIDTKTDRTERQNSEDTLLNLLGETLNRIQSVASSIVKH</sequence>
<organism evidence="1 2">
    <name type="scientific">Cryptosporidium xiaoi</name>
    <dbReference type="NCBI Taxonomy" id="659607"/>
    <lineage>
        <taxon>Eukaryota</taxon>
        <taxon>Sar</taxon>
        <taxon>Alveolata</taxon>
        <taxon>Apicomplexa</taxon>
        <taxon>Conoidasida</taxon>
        <taxon>Coccidia</taxon>
        <taxon>Eucoccidiorida</taxon>
        <taxon>Eimeriorina</taxon>
        <taxon>Cryptosporidiidae</taxon>
        <taxon>Cryptosporidium</taxon>
    </lineage>
</organism>
<evidence type="ECO:0000313" key="1">
    <source>
        <dbReference type="EMBL" id="KAK6590954.1"/>
    </source>
</evidence>
<dbReference type="Proteomes" id="UP001311799">
    <property type="component" value="Unassembled WGS sequence"/>
</dbReference>
<dbReference type="PANTHER" id="PTHR37027">
    <property type="entry name" value="KDE4"/>
    <property type="match status" value="1"/>
</dbReference>
<gene>
    <name evidence="1" type="ORF">RS030_111946</name>
</gene>
<keyword evidence="2" id="KW-1185">Reference proteome</keyword>
<dbReference type="AlphaFoldDB" id="A0AAV9Y274"/>
<protein>
    <submittedName>
        <fullName evidence="1">MAL7P1.13-like</fullName>
    </submittedName>
</protein>
<proteinExistence type="predicted"/>
<dbReference type="PANTHER" id="PTHR37027:SF2">
    <property type="entry name" value="CHROMOSOME UNDETERMINED SCAFFOLD_148, WHOLE GENOME SHOTGUN SEQUENCE"/>
    <property type="match status" value="1"/>
</dbReference>
<dbReference type="InterPro" id="IPR038835">
    <property type="entry name" value="Giardin_beta-like"/>
</dbReference>
<accession>A0AAV9Y274</accession>
<name>A0AAV9Y274_9CRYT</name>